<organism evidence="1 2">
    <name type="scientific">Microcella alkaliphila</name>
    <dbReference type="NCBI Taxonomy" id="279828"/>
    <lineage>
        <taxon>Bacteria</taxon>
        <taxon>Bacillati</taxon>
        <taxon>Actinomycetota</taxon>
        <taxon>Actinomycetes</taxon>
        <taxon>Micrococcales</taxon>
        <taxon>Microbacteriaceae</taxon>
        <taxon>Microcella</taxon>
    </lineage>
</organism>
<dbReference type="EMBL" id="SGXT01000011">
    <property type="protein sequence ID" value="RZT64391.1"/>
    <property type="molecule type" value="Genomic_DNA"/>
</dbReference>
<evidence type="ECO:0000313" key="1">
    <source>
        <dbReference type="EMBL" id="RZT64391.1"/>
    </source>
</evidence>
<dbReference type="RefSeq" id="WP_130280932.1">
    <property type="nucleotide sequence ID" value="NZ_SGXT01000011.1"/>
</dbReference>
<accession>A0A4Q7TTT6</accession>
<gene>
    <name evidence="1" type="ORF">EV140_0640</name>
</gene>
<comment type="caution">
    <text evidence="1">The sequence shown here is derived from an EMBL/GenBank/DDBJ whole genome shotgun (WGS) entry which is preliminary data.</text>
</comment>
<dbReference type="Proteomes" id="UP000292408">
    <property type="component" value="Unassembled WGS sequence"/>
</dbReference>
<reference evidence="1 2" key="1">
    <citation type="journal article" date="2015" name="Stand. Genomic Sci.">
        <title>Genomic Encyclopedia of Bacterial and Archaeal Type Strains, Phase III: the genomes of soil and plant-associated and newly described type strains.</title>
        <authorList>
            <person name="Whitman W.B."/>
            <person name="Woyke T."/>
            <person name="Klenk H.P."/>
            <person name="Zhou Y."/>
            <person name="Lilburn T.G."/>
            <person name="Beck B.J."/>
            <person name="De Vos P."/>
            <person name="Vandamme P."/>
            <person name="Eisen J.A."/>
            <person name="Garrity G."/>
            <person name="Hugenholtz P."/>
            <person name="Kyrpides N.C."/>
        </authorList>
    </citation>
    <scope>NUCLEOTIDE SEQUENCE [LARGE SCALE GENOMIC DNA]</scope>
    <source>
        <strain evidence="1 2">AC4r</strain>
    </source>
</reference>
<keyword evidence="2" id="KW-1185">Reference proteome</keyword>
<proteinExistence type="predicted"/>
<evidence type="ECO:0000313" key="2">
    <source>
        <dbReference type="Proteomes" id="UP000292408"/>
    </source>
</evidence>
<dbReference type="OrthoDB" id="3422162at2"/>
<sequence>MAIRTPKTREDLARLLNPMRLEATPFERAVAVGAAESRTFSPAAPKSGPEFTRWLRTVESLHEGIMLLRAGWLRFDPQNLPYFLQPDLNIGLIVSSGDAFTGVTYGNPTTRNPKGSAFARRVDENGKVAMFGRPVEDGEVDVEDAWILLYNERDGLVHLELSRPASMAGSFVDSWSERIIFPPFDLALGTFSYDEDEDEADDEGDIGFTVTRR</sequence>
<protein>
    <submittedName>
        <fullName evidence="1">Uncharacterized protein</fullName>
    </submittedName>
</protein>
<name>A0A4Q7TTT6_9MICO</name>
<dbReference type="AlphaFoldDB" id="A0A4Q7TTT6"/>